<dbReference type="Proteomes" id="UP000660021">
    <property type="component" value="Unassembled WGS sequence"/>
</dbReference>
<organism evidence="1 2">
    <name type="scientific">Pseudoflavonifractor hominis</name>
    <dbReference type="NCBI Taxonomy" id="2763059"/>
    <lineage>
        <taxon>Bacteria</taxon>
        <taxon>Bacillati</taxon>
        <taxon>Bacillota</taxon>
        <taxon>Clostridia</taxon>
        <taxon>Eubacteriales</taxon>
        <taxon>Oscillospiraceae</taxon>
        <taxon>Pseudoflavonifractor</taxon>
    </lineage>
</organism>
<sequence>MIEIDQVILGDNQFFGVNHMSQDRGHETYEQFKDLSEIMRILNYAIDKGVHGVMFSTHPSVGEICNMIRKDDRLRKNLNIYVNVPYIIKYVSMVTEMGIYDTIKSVITSQQGKNRVGFIAKSCINAITLDHMGIFERLIDVELAPFQGLNIKAVFLHNALCDLILGYQMEDILKGFDRYIRKKYHAIPGYGTLNLTRFLEYLDEIDAEDSLVMAGFNKLGFLMNPSKTACEQAVKSTRHTVLAMATLASGRLKPEEAYAYLESAGIQNVVVGLSSKKHADETFSCIQRHILQGRSE</sequence>
<name>A0ABR7HQD1_9FIRM</name>
<evidence type="ECO:0000313" key="1">
    <source>
        <dbReference type="EMBL" id="MBC5729733.1"/>
    </source>
</evidence>
<accession>A0ABR7HQD1</accession>
<gene>
    <name evidence="1" type="ORF">H8S34_02655</name>
</gene>
<keyword evidence="2" id="KW-1185">Reference proteome</keyword>
<comment type="caution">
    <text evidence="1">The sequence shown here is derived from an EMBL/GenBank/DDBJ whole genome shotgun (WGS) entry which is preliminary data.</text>
</comment>
<dbReference type="RefSeq" id="WP_101692173.1">
    <property type="nucleotide sequence ID" value="NZ_JACOPR010000002.1"/>
</dbReference>
<reference evidence="1 2" key="1">
    <citation type="submission" date="2020-08" db="EMBL/GenBank/DDBJ databases">
        <title>Genome public.</title>
        <authorList>
            <person name="Liu C."/>
            <person name="Sun Q."/>
        </authorList>
    </citation>
    <scope>NUCLEOTIDE SEQUENCE [LARGE SCALE GENOMIC DNA]</scope>
    <source>
        <strain evidence="1 2">New-38</strain>
    </source>
</reference>
<evidence type="ECO:0000313" key="2">
    <source>
        <dbReference type="Proteomes" id="UP000660021"/>
    </source>
</evidence>
<dbReference type="EMBL" id="JACOPR010000002">
    <property type="protein sequence ID" value="MBC5729733.1"/>
    <property type="molecule type" value="Genomic_DNA"/>
</dbReference>
<proteinExistence type="predicted"/>
<protein>
    <submittedName>
        <fullName evidence="1">Uncharacterized protein</fullName>
    </submittedName>
</protein>